<feature type="binding site" evidence="3">
    <location>
        <position position="226"/>
    </location>
    <ligand>
        <name>a divalent metal cation</name>
        <dbReference type="ChEBI" id="CHEBI:60240"/>
        <label>1</label>
    </ligand>
</feature>
<feature type="binding site" evidence="3">
    <location>
        <position position="230"/>
    </location>
    <ligand>
        <name>a divalent metal cation</name>
        <dbReference type="ChEBI" id="CHEBI:60240"/>
        <label>1</label>
    </ligand>
</feature>
<name>A0A0G0ZBH4_9BACT</name>
<dbReference type="InterPro" id="IPR036069">
    <property type="entry name" value="DUF34/NIF3_sf"/>
</dbReference>
<evidence type="ECO:0000313" key="5">
    <source>
        <dbReference type="Proteomes" id="UP000034320"/>
    </source>
</evidence>
<dbReference type="GO" id="GO:0046872">
    <property type="term" value="F:metal ion binding"/>
    <property type="evidence" value="ECO:0007669"/>
    <property type="project" value="UniProtKB-KW"/>
</dbReference>
<dbReference type="PANTHER" id="PTHR13799:SF14">
    <property type="entry name" value="GTP CYCLOHYDROLASE 1 TYPE 2 HOMOLOG"/>
    <property type="match status" value="1"/>
</dbReference>
<feature type="binding site" evidence="3">
    <location>
        <position position="106"/>
    </location>
    <ligand>
        <name>a divalent metal cation</name>
        <dbReference type="ChEBI" id="CHEBI:60240"/>
        <label>1</label>
    </ligand>
</feature>
<evidence type="ECO:0000313" key="4">
    <source>
        <dbReference type="EMBL" id="KKS46075.1"/>
    </source>
</evidence>
<keyword evidence="2 3" id="KW-0479">Metal-binding</keyword>
<protein>
    <recommendedName>
        <fullName evidence="6">Nif3-like dinuclear metal center hexameric protein</fullName>
    </recommendedName>
</protein>
<evidence type="ECO:0000256" key="1">
    <source>
        <dbReference type="ARBA" id="ARBA00006964"/>
    </source>
</evidence>
<comment type="similarity">
    <text evidence="1">Belongs to the GTP cyclohydrolase I type 2/NIF3 family.</text>
</comment>
<feature type="binding site" evidence="3">
    <location>
        <position position="69"/>
    </location>
    <ligand>
        <name>a divalent metal cation</name>
        <dbReference type="ChEBI" id="CHEBI:60240"/>
        <label>1</label>
    </ligand>
</feature>
<reference evidence="4 5" key="1">
    <citation type="journal article" date="2015" name="Nature">
        <title>rRNA introns, odd ribosomes, and small enigmatic genomes across a large radiation of phyla.</title>
        <authorList>
            <person name="Brown C.T."/>
            <person name="Hug L.A."/>
            <person name="Thomas B.C."/>
            <person name="Sharon I."/>
            <person name="Castelle C.J."/>
            <person name="Singh A."/>
            <person name="Wilkins M.J."/>
            <person name="Williams K.H."/>
            <person name="Banfield J.F."/>
        </authorList>
    </citation>
    <scope>NUCLEOTIDE SEQUENCE [LARGE SCALE GENOMIC DNA]</scope>
</reference>
<dbReference type="GO" id="GO:0005737">
    <property type="term" value="C:cytoplasm"/>
    <property type="evidence" value="ECO:0007669"/>
    <property type="project" value="TreeGrafter"/>
</dbReference>
<organism evidence="4 5">
    <name type="scientific">Candidatus Gottesmanbacteria bacterium GW2011_GWA2_42_18</name>
    <dbReference type="NCBI Taxonomy" id="1618442"/>
    <lineage>
        <taxon>Bacteria</taxon>
        <taxon>Candidatus Gottesmaniibacteriota</taxon>
    </lineage>
</organism>
<evidence type="ECO:0000256" key="2">
    <source>
        <dbReference type="ARBA" id="ARBA00022723"/>
    </source>
</evidence>
<evidence type="ECO:0000256" key="3">
    <source>
        <dbReference type="PIRSR" id="PIRSR602678-1"/>
    </source>
</evidence>
<dbReference type="PANTHER" id="PTHR13799">
    <property type="entry name" value="NGG1 INTERACTING FACTOR 3"/>
    <property type="match status" value="1"/>
</dbReference>
<dbReference type="AlphaFoldDB" id="A0A0G0ZBH4"/>
<dbReference type="Proteomes" id="UP000034320">
    <property type="component" value="Unassembled WGS sequence"/>
</dbReference>
<dbReference type="Gene3D" id="3.40.1390.30">
    <property type="entry name" value="NIF3 (NGG1p interacting factor 3)-like"/>
    <property type="match status" value="2"/>
</dbReference>
<dbReference type="SUPFAM" id="SSF102705">
    <property type="entry name" value="NIF3 (NGG1p interacting factor 3)-like"/>
    <property type="match status" value="1"/>
</dbReference>
<gene>
    <name evidence="4" type="ORF">UV09_C0023G0029</name>
</gene>
<dbReference type="NCBIfam" id="TIGR00486">
    <property type="entry name" value="YbgI_SA1388"/>
    <property type="match status" value="1"/>
</dbReference>
<accession>A0A0G0ZBH4</accession>
<proteinExistence type="inferred from homology"/>
<dbReference type="InterPro" id="IPR002678">
    <property type="entry name" value="DUF34/NIF3"/>
</dbReference>
<dbReference type="Pfam" id="PF01784">
    <property type="entry name" value="DUF34_NIF3"/>
    <property type="match status" value="1"/>
</dbReference>
<comment type="caution">
    <text evidence="4">The sequence shown here is derived from an EMBL/GenBank/DDBJ whole genome shotgun (WGS) entry which is preliminary data.</text>
</comment>
<dbReference type="EMBL" id="LCDD01000023">
    <property type="protein sequence ID" value="KKS46075.1"/>
    <property type="molecule type" value="Genomic_DNA"/>
</dbReference>
<sequence length="259" mass="29380">MKLKKLEVYLFNLLTFDKFLNPEKIDPYMTNGLMVRGSEEISRIGFGVSASLALFENAAAEKCDTVIVHHSFNLPPYNRFDKIFQDRLAYLISHRFSLFGYHFLLDAHPQIGNNVEILKAAGAKAETPYLFQGSPWGYSASFSKEEPLEKIINKLKPFLSPRTVLYDFGPKMIKKAVAVSGKGAPRASEMQNLTEENIDLYITGEVHEWNRELFREAGINLIAGGHYHTEMFGIKALMQKVQQDLPELSAVFLDLENEV</sequence>
<feature type="binding site" evidence="3">
    <location>
        <position position="70"/>
    </location>
    <ligand>
        <name>a divalent metal cation</name>
        <dbReference type="ChEBI" id="CHEBI:60240"/>
        <label>1</label>
    </ligand>
</feature>
<evidence type="ECO:0008006" key="6">
    <source>
        <dbReference type="Google" id="ProtNLM"/>
    </source>
</evidence>